<protein>
    <submittedName>
        <fullName evidence="2">Thyroglobulin type-1 domain-containing protein</fullName>
    </submittedName>
</protein>
<name>A0AC35TRF4_9BILA</name>
<proteinExistence type="predicted"/>
<dbReference type="WBParaSite" id="RSKR_0000329300.1">
    <property type="protein sequence ID" value="RSKR_0000329300.1"/>
    <property type="gene ID" value="RSKR_0000329300"/>
</dbReference>
<dbReference type="Proteomes" id="UP000095286">
    <property type="component" value="Unplaced"/>
</dbReference>
<evidence type="ECO:0000313" key="1">
    <source>
        <dbReference type="Proteomes" id="UP000095286"/>
    </source>
</evidence>
<evidence type="ECO:0000313" key="2">
    <source>
        <dbReference type="WBParaSite" id="RSKR_0000329300.1"/>
    </source>
</evidence>
<accession>A0AC35TRF4</accession>
<sequence>MKFHLFALLAFLPLTTSKRICELQNTCRNCDNFNRFSYYPCKQDSDCFHGEICQAKFCCPNAETITSTEAPAKTSISTSDSVDESINFTIPADSAQKKEIPKSSIPNSQSDSKSETKSKAQSDSKCPDGSSWLRLSCKQKRRQTLHELANTDIYGVYIPKCVDDGALYRAKQCKAGVNECWCVNGYGKKVEGIRSYFDDVLNCDSIPRPAIVYNSSRIQSVRRSPQRHDVYRGFVAECGFNEHFVPCLSNCQPNCMSPLEQDCITGNDCIPGCHCMPGFIRTNELPNSPCVQANQCFSSMMGQSPSQESILNNAPQPFQFSPFASQKCQDPRREFHVCGSTCPISCANRMTSCNSNRCAQGCFCKVPYIVENGVDPTNSKCILPSQCPLLSQGQQQISIPPRQTNNPQQQPSITSIPGRVLNGQCADPLKNFQFQQYNGQNIPHSPASLEFCARDPRRVWTSCGGSLRCNPSCTTEQSQGQPGCTCKQPFVLLDHTDPLSSCISREFCPAATPPPTPFSPSDSVLIGPLGGRLSTRCADPLKEYRVCATSCPMGCNNLSPKDCAPCVAGCFCKNGFIFEDAVNWQISKCVTMDTCPSFKLHIGNSQCNDPFAEFKECGSQCPEYCGQPQKPICSPSCYASCQCKPGYIRAQNYHSAPCVSVAACTSLSSFLANEDKDNKTTLNDNGGIENFIKSPSAFADLKVAKVLVSSTKTDKATEIHVQSVLSQMLASRFENSTDTLLLAVHKYGDISSNCSRIGEVLVIREVPIILDAINLNSSLTQKTILWDEPIDVLSFVGRAVALHNITALNLSPPTMAGSAYMATLGQDIPISCAVIGLSDQTTFN</sequence>
<reference evidence="2" key="1">
    <citation type="submission" date="2016-11" db="UniProtKB">
        <authorList>
            <consortium name="WormBaseParasite"/>
        </authorList>
    </citation>
    <scope>IDENTIFICATION</scope>
    <source>
        <strain evidence="2">KR3021</strain>
    </source>
</reference>
<organism evidence="1 2">
    <name type="scientific">Rhabditophanes sp. KR3021</name>
    <dbReference type="NCBI Taxonomy" id="114890"/>
    <lineage>
        <taxon>Eukaryota</taxon>
        <taxon>Metazoa</taxon>
        <taxon>Ecdysozoa</taxon>
        <taxon>Nematoda</taxon>
        <taxon>Chromadorea</taxon>
        <taxon>Rhabditida</taxon>
        <taxon>Tylenchina</taxon>
        <taxon>Panagrolaimomorpha</taxon>
        <taxon>Strongyloidoidea</taxon>
        <taxon>Alloionematidae</taxon>
        <taxon>Rhabditophanes</taxon>
    </lineage>
</organism>